<dbReference type="CDD" id="cd07043">
    <property type="entry name" value="STAS_anti-anti-sigma_factors"/>
    <property type="match status" value="1"/>
</dbReference>
<reference evidence="5" key="2">
    <citation type="submission" date="2023-06" db="EMBL/GenBank/DDBJ databases">
        <title>Itaconate inhibition of nontuberculous mycobacteria.</title>
        <authorList>
            <person name="Spilker T."/>
        </authorList>
    </citation>
    <scope>NUCLEOTIDE SEQUENCE [LARGE SCALE GENOMIC DNA]</scope>
    <source>
        <strain evidence="5">FLAC1071</strain>
    </source>
</reference>
<accession>A0A220XQK7</accession>
<dbReference type="Proteomes" id="UP001529272">
    <property type="component" value="Unassembled WGS sequence"/>
</dbReference>
<dbReference type="Proteomes" id="UP000198286">
    <property type="component" value="Chromosome"/>
</dbReference>
<dbReference type="Gene3D" id="3.30.750.24">
    <property type="entry name" value="STAS domain"/>
    <property type="match status" value="1"/>
</dbReference>
<evidence type="ECO:0000313" key="2">
    <source>
        <dbReference type="EMBL" id="ASL13719.1"/>
    </source>
</evidence>
<dbReference type="RefSeq" id="WP_065498605.1">
    <property type="nucleotide sequence ID" value="NZ_CP015267.1"/>
</dbReference>
<reference evidence="3" key="4">
    <citation type="submission" date="2023-06" db="EMBL/GenBank/DDBJ databases">
        <authorList>
            <person name="Spilker T."/>
        </authorList>
    </citation>
    <scope>NUCLEOTIDE SEQUENCE</scope>
    <source>
        <strain evidence="3">FLAC1071</strain>
    </source>
</reference>
<evidence type="ECO:0000313" key="4">
    <source>
        <dbReference type="Proteomes" id="UP000198286"/>
    </source>
</evidence>
<dbReference type="PANTHER" id="PTHR35526">
    <property type="entry name" value="ANTI-SIGMA-F FACTOR RSBW-RELATED"/>
    <property type="match status" value="1"/>
</dbReference>
<dbReference type="PANTHER" id="PTHR35526:SF3">
    <property type="entry name" value="ANTI-SIGMA-F FACTOR RSBW"/>
    <property type="match status" value="1"/>
</dbReference>
<dbReference type="InterPro" id="IPR036513">
    <property type="entry name" value="STAS_dom_sf"/>
</dbReference>
<dbReference type="PROSITE" id="PS50801">
    <property type="entry name" value="STAS"/>
    <property type="match status" value="1"/>
</dbReference>
<dbReference type="Gene3D" id="3.30.565.10">
    <property type="entry name" value="Histidine kinase-like ATPase, C-terminal domain"/>
    <property type="match status" value="1"/>
</dbReference>
<reference evidence="3 5" key="3">
    <citation type="submission" date="2023-06" db="EMBL/GenBank/DDBJ databases">
        <title>Itaconate inhibition of nontuberculous mycobacteria.</title>
        <authorList>
            <person name="Breen P."/>
            <person name="Zimbric M."/>
            <person name="Caverly L."/>
        </authorList>
    </citation>
    <scope>NUCLEOTIDE SEQUENCE [LARGE SCALE GENOMIC DNA]</scope>
    <source>
        <strain evidence="3 5">FLAC1071</strain>
    </source>
</reference>
<dbReference type="EMBL" id="CP015267">
    <property type="protein sequence ID" value="ASL13719.1"/>
    <property type="molecule type" value="Genomic_DNA"/>
</dbReference>
<dbReference type="AlphaFoldDB" id="A0A220XQK7"/>
<feature type="domain" description="STAS" evidence="1">
    <location>
        <begin position="11"/>
        <end position="121"/>
    </location>
</feature>
<evidence type="ECO:0000313" key="5">
    <source>
        <dbReference type="Proteomes" id="UP001529272"/>
    </source>
</evidence>
<name>A0A220XQK7_MYCIT</name>
<evidence type="ECO:0000313" key="3">
    <source>
        <dbReference type="EMBL" id="MDM3925940.1"/>
    </source>
</evidence>
<gene>
    <name evidence="2" type="ORF">MYCOZU2_01279</name>
    <name evidence="3" type="ORF">QRB35_07865</name>
</gene>
<dbReference type="InterPro" id="IPR050267">
    <property type="entry name" value="Anti-sigma-factor_SerPK"/>
</dbReference>
<organism evidence="2 4">
    <name type="scientific">Mycobacterium intracellulare subsp. chimaera</name>
    <dbReference type="NCBI Taxonomy" id="222805"/>
    <lineage>
        <taxon>Bacteria</taxon>
        <taxon>Bacillati</taxon>
        <taxon>Actinomycetota</taxon>
        <taxon>Actinomycetes</taxon>
        <taxon>Mycobacteriales</taxon>
        <taxon>Mycobacteriaceae</taxon>
        <taxon>Mycobacterium</taxon>
        <taxon>Mycobacterium avium complex (MAC)</taxon>
    </lineage>
</organism>
<dbReference type="InterPro" id="IPR036890">
    <property type="entry name" value="HATPase_C_sf"/>
</dbReference>
<dbReference type="InterPro" id="IPR002645">
    <property type="entry name" value="STAS_dom"/>
</dbReference>
<proteinExistence type="predicted"/>
<dbReference type="Pfam" id="PF01740">
    <property type="entry name" value="STAS"/>
    <property type="match status" value="1"/>
</dbReference>
<dbReference type="EMBL" id="JASZZX010000004">
    <property type="protein sequence ID" value="MDM3925940.1"/>
    <property type="molecule type" value="Genomic_DNA"/>
</dbReference>
<dbReference type="CDD" id="cd16936">
    <property type="entry name" value="HATPase_RsbW-like"/>
    <property type="match status" value="1"/>
</dbReference>
<sequence>MSPVAESASSLAVATRTDDSIAVLTVDGVLDAANSTALRDRLIKATSDAASAVILDVSGLKLNAEPAWPTFMGAYWQIGSAAHVPIVFVCSNRATREAITRSGIAHFMPVYSSQKAAMKALGQNGRRAVRRADAQLPADLTSLRESRRLVREWLTTWSQAKLIPVALVVVNVFVENVLEHTASVPVMRLEAQGTTATIAVSDASNTPAVRLPSPAKGIDVSGLAIVDALSRTWGSTPTGSGKTVWAVIGPENQL</sequence>
<reference evidence="2 4" key="1">
    <citation type="journal article" date="2017" name="Lancet Infect. Dis.">
        <title>Global outbreak of severe Mycobacterium chimaera disease after cardiac surgery: a molecular epidemiological study.</title>
        <authorList>
            <person name="van Ingen J."/>
            <person name="Kohl T."/>
            <person name="Kranzer K."/>
            <person name="Hasse B."/>
            <person name="Keller P."/>
            <person name="Szafranska A."/>
            <person name="Hillemann D."/>
            <person name="Chand M."/>
            <person name="Schreiber P."/>
            <person name="Sommerstein R."/>
            <person name="Berger C."/>
            <person name="Genoni M."/>
            <person name="Ruegg C."/>
            <person name="Troillet N."/>
            <person name="Widmer A.F."/>
            <person name="Becker S.L."/>
            <person name="Herrmann M."/>
            <person name="Eckmanns T."/>
            <person name="Haller S."/>
            <person name="Hoeller C."/>
            <person name="Debast S.B."/>
            <person name="Wolfhagen M.J."/>
            <person name="Hopman J."/>
            <person name="Kluytmans J."/>
            <person name="Langelaar M."/>
            <person name="Notermans D.W."/>
            <person name="ten Oever J."/>
            <person name="van den Barselaar P."/>
            <person name="Vonk A.B.A."/>
            <person name="Vos M.C."/>
            <person name="Ahmed N."/>
            <person name="Brown T."/>
            <person name="Crook D."/>
            <person name="Lamagni T."/>
            <person name="Phin N."/>
            <person name="Smith E.G."/>
            <person name="Zambon M."/>
            <person name="Serr A."/>
            <person name="Goetting T."/>
            <person name="Ebner W."/>
            <person name="Thuermer A."/>
            <person name="Utpatel C."/>
            <person name="Sproer C."/>
            <person name="Bunk B."/>
            <person name="Nubel U."/>
            <person name="Bloemberg G."/>
            <person name="Bottger E."/>
            <person name="Niemann S."/>
            <person name="Wagner D."/>
            <person name="Sax H."/>
        </authorList>
    </citation>
    <scope>NUCLEOTIDE SEQUENCE [LARGE SCALE GENOMIC DNA]</scope>
    <source>
        <strain evidence="2 4">ZUERICH-2</strain>
    </source>
</reference>
<dbReference type="SUPFAM" id="SSF52091">
    <property type="entry name" value="SpoIIaa-like"/>
    <property type="match status" value="1"/>
</dbReference>
<evidence type="ECO:0000259" key="1">
    <source>
        <dbReference type="PROSITE" id="PS50801"/>
    </source>
</evidence>
<protein>
    <submittedName>
        <fullName evidence="2 3">Stas domain-containing protein</fullName>
    </submittedName>
</protein>
<keyword evidence="5" id="KW-1185">Reference proteome</keyword>